<feature type="chain" id="PRO_5010714044" description="DUF6705 domain-containing protein" evidence="1">
    <location>
        <begin position="19"/>
        <end position="182"/>
    </location>
</feature>
<dbReference type="Pfam" id="PF20448">
    <property type="entry name" value="DUF6705"/>
    <property type="match status" value="1"/>
</dbReference>
<dbReference type="InterPro" id="IPR046551">
    <property type="entry name" value="DUF6705"/>
</dbReference>
<dbReference type="AlphaFoldDB" id="A0A1V3U2K5"/>
<evidence type="ECO:0000256" key="1">
    <source>
        <dbReference type="SAM" id="SignalP"/>
    </source>
</evidence>
<accession>A0A1V3U2K5</accession>
<gene>
    <name evidence="3" type="ORF">BMF97_04820</name>
</gene>
<comment type="caution">
    <text evidence="3">The sequence shown here is derived from an EMBL/GenBank/DDBJ whole genome shotgun (WGS) entry which is preliminary data.</text>
</comment>
<dbReference type="STRING" id="238.BBD35_17290"/>
<feature type="signal peptide" evidence="1">
    <location>
        <begin position="1"/>
        <end position="18"/>
    </location>
</feature>
<organism evidence="3 4">
    <name type="scientific">Elizabethkingia meningoseptica</name>
    <name type="common">Chryseobacterium meningosepticum</name>
    <dbReference type="NCBI Taxonomy" id="238"/>
    <lineage>
        <taxon>Bacteria</taxon>
        <taxon>Pseudomonadati</taxon>
        <taxon>Bacteroidota</taxon>
        <taxon>Flavobacteriia</taxon>
        <taxon>Flavobacteriales</taxon>
        <taxon>Weeksellaceae</taxon>
        <taxon>Elizabethkingia</taxon>
    </lineage>
</organism>
<keyword evidence="1" id="KW-0732">Signal</keyword>
<name>A0A1V3U2K5_ELIME</name>
<dbReference type="Proteomes" id="UP000188947">
    <property type="component" value="Unassembled WGS sequence"/>
</dbReference>
<sequence length="182" mass="21178">MKRIIYLTFFILSLFTKAQVASISSMNITDGIYLKDLENVLPKFVGEWVAKYEKNQVILNIEKVEKYPSQVRNVKYYRDVLFLRYTIKDSHGNEIYSTADKNMTDISVLKTSSVSSKSVSFWYRGEECRIGEGYITLTFKDPTHISWEYISADKPIDKTKCPNADNIKSYIPKSYELTFTKK</sequence>
<evidence type="ECO:0000313" key="3">
    <source>
        <dbReference type="EMBL" id="OOH96603.1"/>
    </source>
</evidence>
<evidence type="ECO:0000259" key="2">
    <source>
        <dbReference type="Pfam" id="PF20448"/>
    </source>
</evidence>
<dbReference type="RefSeq" id="WP_069214372.1">
    <property type="nucleotide sequence ID" value="NZ_CP016378.1"/>
</dbReference>
<proteinExistence type="predicted"/>
<protein>
    <recommendedName>
        <fullName evidence="2">DUF6705 domain-containing protein</fullName>
    </recommendedName>
</protein>
<evidence type="ECO:0000313" key="4">
    <source>
        <dbReference type="Proteomes" id="UP000188947"/>
    </source>
</evidence>
<dbReference type="OrthoDB" id="1452870at2"/>
<dbReference type="EMBL" id="MPOG01000007">
    <property type="protein sequence ID" value="OOH96603.1"/>
    <property type="molecule type" value="Genomic_DNA"/>
</dbReference>
<dbReference type="eggNOG" id="ENOG502ZZR6">
    <property type="taxonomic scope" value="Bacteria"/>
</dbReference>
<keyword evidence="4" id="KW-1185">Reference proteome</keyword>
<reference evidence="3 4" key="1">
    <citation type="submission" date="2016-11" db="EMBL/GenBank/DDBJ databases">
        <title>Genome sequence and comparative genomic analysis of clinical strain Elizabethkingia meningoseptica 61421 PRCM.</title>
        <authorList>
            <person name="Wang M."/>
            <person name="Hu S."/>
            <person name="Cao L."/>
            <person name="Jiang T."/>
            <person name="Zhou Y."/>
            <person name="Ming D."/>
        </authorList>
    </citation>
    <scope>NUCLEOTIDE SEQUENCE [LARGE SCALE GENOMIC DNA]</scope>
    <source>
        <strain evidence="3 4">61421 PRCM</strain>
    </source>
</reference>
<feature type="domain" description="DUF6705" evidence="2">
    <location>
        <begin position="1"/>
        <end position="152"/>
    </location>
</feature>